<keyword evidence="2" id="KW-1185">Reference proteome</keyword>
<evidence type="ECO:0000313" key="2">
    <source>
        <dbReference type="Proteomes" id="UP000319671"/>
    </source>
</evidence>
<dbReference type="RefSeq" id="WP_144564888.1">
    <property type="nucleotide sequence ID" value="NZ_VIVN01000005.1"/>
</dbReference>
<organism evidence="1 2">
    <name type="scientific">Neobacillus bataviensis</name>
    <dbReference type="NCBI Taxonomy" id="220685"/>
    <lineage>
        <taxon>Bacteria</taxon>
        <taxon>Bacillati</taxon>
        <taxon>Bacillota</taxon>
        <taxon>Bacilli</taxon>
        <taxon>Bacillales</taxon>
        <taxon>Bacillaceae</taxon>
        <taxon>Neobacillus</taxon>
    </lineage>
</organism>
<proteinExistence type="predicted"/>
<name>A0A561DE75_9BACI</name>
<protein>
    <submittedName>
        <fullName evidence="1">Uncharacterized protein</fullName>
    </submittedName>
</protein>
<comment type="caution">
    <text evidence="1">The sequence shown here is derived from an EMBL/GenBank/DDBJ whole genome shotgun (WGS) entry which is preliminary data.</text>
</comment>
<dbReference type="EMBL" id="VIVN01000005">
    <property type="protein sequence ID" value="TWE01692.1"/>
    <property type="molecule type" value="Genomic_DNA"/>
</dbReference>
<gene>
    <name evidence="1" type="ORF">FB550_10558</name>
</gene>
<sequence length="66" mass="7622">MPERTNKPEGNVVTIVGRRSGRVKSPFLQEKATRTIPRTSPSLYTRELFKRSDEAVDRLKDSRYAK</sequence>
<accession>A0A561DE75</accession>
<dbReference type="AlphaFoldDB" id="A0A561DE75"/>
<dbReference type="Proteomes" id="UP000319671">
    <property type="component" value="Unassembled WGS sequence"/>
</dbReference>
<evidence type="ECO:0000313" key="1">
    <source>
        <dbReference type="EMBL" id="TWE01692.1"/>
    </source>
</evidence>
<reference evidence="1 2" key="1">
    <citation type="submission" date="2019-06" db="EMBL/GenBank/DDBJ databases">
        <title>Sorghum-associated microbial communities from plants grown in Nebraska, USA.</title>
        <authorList>
            <person name="Schachtman D."/>
        </authorList>
    </citation>
    <scope>NUCLEOTIDE SEQUENCE [LARGE SCALE GENOMIC DNA]</scope>
    <source>
        <strain evidence="1 2">2482</strain>
    </source>
</reference>